<dbReference type="AlphaFoldDB" id="A0A1H6ND90"/>
<evidence type="ECO:0000313" key="2">
    <source>
        <dbReference type="Proteomes" id="UP000199371"/>
    </source>
</evidence>
<dbReference type="RefSeq" id="WP_092796998.1">
    <property type="nucleotide sequence ID" value="NZ_FNXF01000027.1"/>
</dbReference>
<protein>
    <submittedName>
        <fullName evidence="1">Uncharacterized protein</fullName>
    </submittedName>
</protein>
<organism evidence="1 2">
    <name type="scientific">Rheinheimera pacifica</name>
    <dbReference type="NCBI Taxonomy" id="173990"/>
    <lineage>
        <taxon>Bacteria</taxon>
        <taxon>Pseudomonadati</taxon>
        <taxon>Pseudomonadota</taxon>
        <taxon>Gammaproteobacteria</taxon>
        <taxon>Chromatiales</taxon>
        <taxon>Chromatiaceae</taxon>
        <taxon>Rheinheimera</taxon>
    </lineage>
</organism>
<proteinExistence type="predicted"/>
<dbReference type="EMBL" id="FNXF01000027">
    <property type="protein sequence ID" value="SEI13075.1"/>
    <property type="molecule type" value="Genomic_DNA"/>
</dbReference>
<accession>A0A1H6ND90</accession>
<keyword evidence="2" id="KW-1185">Reference proteome</keyword>
<evidence type="ECO:0000313" key="1">
    <source>
        <dbReference type="EMBL" id="SEI13075.1"/>
    </source>
</evidence>
<name>A0A1H6ND90_9GAMM</name>
<dbReference type="OrthoDB" id="6304525at2"/>
<reference evidence="2" key="1">
    <citation type="submission" date="2016-10" db="EMBL/GenBank/DDBJ databases">
        <authorList>
            <person name="Varghese N."/>
            <person name="Submissions S."/>
        </authorList>
    </citation>
    <scope>NUCLEOTIDE SEQUENCE [LARGE SCALE GENOMIC DNA]</scope>
    <source>
        <strain evidence="2">DSM 17616</strain>
    </source>
</reference>
<sequence>MTLHQLVTKQDTPATLQLTPQTTLLYAEFDGQGNISLDNFIVLCRDDNGRVCGLHISDSIRELYAFEAHVTDEEMAFILGEYERKIAGFCQVFAAEFEQIFALPPDVYFAAARHYWHFKQAS</sequence>
<dbReference type="Proteomes" id="UP000199371">
    <property type="component" value="Unassembled WGS sequence"/>
</dbReference>
<gene>
    <name evidence="1" type="ORF">SAMN05660691_04035</name>
</gene>